<proteinExistence type="predicted"/>
<protein>
    <submittedName>
        <fullName evidence="2">Uncharacterized protein</fullName>
    </submittedName>
</protein>
<reference evidence="2" key="1">
    <citation type="journal article" date="2016" name="Proc. Natl. Acad. Sci. U.S.A.">
        <title>Lipid metabolic changes in an early divergent fungus govern the establishment of a mutualistic symbiosis with endobacteria.</title>
        <authorList>
            <person name="Lastovetsky O.A."/>
            <person name="Gaspar M.L."/>
            <person name="Mondo S.J."/>
            <person name="LaButti K.M."/>
            <person name="Sandor L."/>
            <person name="Grigoriev I.V."/>
            <person name="Henry S.A."/>
            <person name="Pawlowska T.E."/>
        </authorList>
    </citation>
    <scope>NUCLEOTIDE SEQUENCE [LARGE SCALE GENOMIC DNA]</scope>
    <source>
        <strain evidence="2">ATCC 52814</strain>
    </source>
</reference>
<gene>
    <name evidence="2" type="ORF">BCV72DRAFT_230708</name>
</gene>
<keyword evidence="1" id="KW-0472">Membrane</keyword>
<name>A0A1X0QZ04_RHIZD</name>
<evidence type="ECO:0000313" key="2">
    <source>
        <dbReference type="EMBL" id="ORE04990.1"/>
    </source>
</evidence>
<sequence length="75" mass="8275">MTNTKRSKVSVSNTSVYLGLSVPESCSFSSFLSFFLDIFSTSLPSSICFLLFWSKRLDFQAGGVTASIIGHFESY</sequence>
<dbReference type="EMBL" id="KV921956">
    <property type="protein sequence ID" value="ORE04990.1"/>
    <property type="molecule type" value="Genomic_DNA"/>
</dbReference>
<accession>A0A1X0QZ04</accession>
<keyword evidence="1" id="KW-0812">Transmembrane</keyword>
<keyword evidence="1" id="KW-1133">Transmembrane helix</keyword>
<dbReference type="VEuPathDB" id="FungiDB:BCV72DRAFT_230708"/>
<organism evidence="2">
    <name type="scientific">Rhizopus microsporus var. microsporus</name>
    <dbReference type="NCBI Taxonomy" id="86635"/>
    <lineage>
        <taxon>Eukaryota</taxon>
        <taxon>Fungi</taxon>
        <taxon>Fungi incertae sedis</taxon>
        <taxon>Mucoromycota</taxon>
        <taxon>Mucoromycotina</taxon>
        <taxon>Mucoromycetes</taxon>
        <taxon>Mucorales</taxon>
        <taxon>Mucorineae</taxon>
        <taxon>Rhizopodaceae</taxon>
        <taxon>Rhizopus</taxon>
    </lineage>
</organism>
<evidence type="ECO:0000256" key="1">
    <source>
        <dbReference type="SAM" id="Phobius"/>
    </source>
</evidence>
<feature type="transmembrane region" description="Helical" evidence="1">
    <location>
        <begin position="31"/>
        <end position="53"/>
    </location>
</feature>
<dbReference type="Proteomes" id="UP000242414">
    <property type="component" value="Unassembled WGS sequence"/>
</dbReference>
<dbReference type="AlphaFoldDB" id="A0A1X0QZ04"/>